<organism evidence="1 2">
    <name type="scientific">Solanum verrucosum</name>
    <dbReference type="NCBI Taxonomy" id="315347"/>
    <lineage>
        <taxon>Eukaryota</taxon>
        <taxon>Viridiplantae</taxon>
        <taxon>Streptophyta</taxon>
        <taxon>Embryophyta</taxon>
        <taxon>Tracheophyta</taxon>
        <taxon>Spermatophyta</taxon>
        <taxon>Magnoliopsida</taxon>
        <taxon>eudicotyledons</taxon>
        <taxon>Gunneridae</taxon>
        <taxon>Pentapetalae</taxon>
        <taxon>asterids</taxon>
        <taxon>lamiids</taxon>
        <taxon>Solanales</taxon>
        <taxon>Solanaceae</taxon>
        <taxon>Solanoideae</taxon>
        <taxon>Solaneae</taxon>
        <taxon>Solanum</taxon>
    </lineage>
</organism>
<reference evidence="1" key="1">
    <citation type="submission" date="2023-08" db="EMBL/GenBank/DDBJ databases">
        <title>A de novo genome assembly of Solanum verrucosum Schlechtendal, a Mexican diploid species geographically isolated from the other diploid A-genome species in potato relatives.</title>
        <authorList>
            <person name="Hosaka K."/>
        </authorList>
    </citation>
    <scope>NUCLEOTIDE SEQUENCE</scope>
    <source>
        <tissue evidence="1">Young leaves</tissue>
    </source>
</reference>
<protein>
    <submittedName>
        <fullName evidence="1">Uncharacterized protein</fullName>
    </submittedName>
</protein>
<proteinExistence type="predicted"/>
<dbReference type="Proteomes" id="UP001234989">
    <property type="component" value="Chromosome 12"/>
</dbReference>
<evidence type="ECO:0000313" key="1">
    <source>
        <dbReference type="EMBL" id="WMV59426.1"/>
    </source>
</evidence>
<dbReference type="EMBL" id="CP133623">
    <property type="protein sequence ID" value="WMV59426.1"/>
    <property type="molecule type" value="Genomic_DNA"/>
</dbReference>
<sequence>MVLHRGTVR</sequence>
<keyword evidence="2" id="KW-1185">Reference proteome</keyword>
<evidence type="ECO:0000313" key="2">
    <source>
        <dbReference type="Proteomes" id="UP001234989"/>
    </source>
</evidence>
<accession>A0AAF0V9V6</accession>
<name>A0AAF0V9V6_SOLVR</name>
<gene>
    <name evidence="1" type="ORF">MTR67_052811</name>
</gene>